<proteinExistence type="predicted"/>
<sequence length="422" mass="47254">MTEPGTRRTPSTAVHTGTRLDGLLPPPRKHVSSTRIWSTLPRELASLFRPRAAEVAVAVVHEIRRSIPEYARLLDGPFGQVVTGGVEQAVTQFIDRLADPTAPREDRAKVFRHLGRLEVAQGRSVDTLQSAYRIGARVAWRRIAEFGQAVNLPVVTICQLAEAVFDYIDEISVLSLEGYAAAQARAAGALERRRRRLLEMILAEPPASPQTLADLAITASWPVPEYVVAVALEHRNSEYEMPTFDDGVLEDLEAAEPCLVLDASSQHMRTLHEQLPGWRVAVGPRVRLTEARTSLRLARQTLTLVRRGLVDDTPIVWTNEHLATLWLLTDEFLARELAERTLSPFADLTVKQRARLGETLLAWLETSGSAPEIAGRLKVHPQTVRYRLHQLEALFGDRLNDPDDRFHMEISLRAMHFLDNAE</sequence>
<reference evidence="4 5" key="1">
    <citation type="submission" date="2019-03" db="EMBL/GenBank/DDBJ databases">
        <title>Genomic Encyclopedia of Type Strains, Phase IV (KMG-IV): sequencing the most valuable type-strain genomes for metagenomic binning, comparative biology and taxonomic classification.</title>
        <authorList>
            <person name="Goeker M."/>
        </authorList>
    </citation>
    <scope>NUCLEOTIDE SEQUENCE [LARGE SCALE GENOMIC DNA]</scope>
    <source>
        <strain evidence="4 5">DSM 45934</strain>
    </source>
</reference>
<dbReference type="InterPro" id="IPR051448">
    <property type="entry name" value="CdaR-like_regulators"/>
</dbReference>
<dbReference type="EMBL" id="SLWS01000019">
    <property type="protein sequence ID" value="TCO46512.1"/>
    <property type="molecule type" value="Genomic_DNA"/>
</dbReference>
<evidence type="ECO:0000259" key="2">
    <source>
        <dbReference type="Pfam" id="PF13556"/>
    </source>
</evidence>
<evidence type="ECO:0000313" key="5">
    <source>
        <dbReference type="Proteomes" id="UP000295680"/>
    </source>
</evidence>
<organism evidence="4 5">
    <name type="scientific">Actinocrispum wychmicini</name>
    <dbReference type="NCBI Taxonomy" id="1213861"/>
    <lineage>
        <taxon>Bacteria</taxon>
        <taxon>Bacillati</taxon>
        <taxon>Actinomycetota</taxon>
        <taxon>Actinomycetes</taxon>
        <taxon>Pseudonocardiales</taxon>
        <taxon>Pseudonocardiaceae</taxon>
        <taxon>Actinocrispum</taxon>
    </lineage>
</organism>
<dbReference type="InterPro" id="IPR058663">
    <property type="entry name" value="PucR-like_N"/>
</dbReference>
<feature type="domain" description="PucR-like N-terminal" evidence="3">
    <location>
        <begin position="37"/>
        <end position="202"/>
    </location>
</feature>
<dbReference type="Proteomes" id="UP000295680">
    <property type="component" value="Unassembled WGS sequence"/>
</dbReference>
<feature type="region of interest" description="Disordered" evidence="1">
    <location>
        <begin position="1"/>
        <end position="28"/>
    </location>
</feature>
<evidence type="ECO:0000259" key="3">
    <source>
        <dbReference type="Pfam" id="PF25906"/>
    </source>
</evidence>
<accession>A0A4R2IPH7</accession>
<protein>
    <submittedName>
        <fullName evidence="4">PucR-like helix-turn-helix protein</fullName>
    </submittedName>
</protein>
<evidence type="ECO:0000256" key="1">
    <source>
        <dbReference type="SAM" id="MobiDB-lite"/>
    </source>
</evidence>
<dbReference type="Pfam" id="PF25906">
    <property type="entry name" value="PucR-like_N"/>
    <property type="match status" value="1"/>
</dbReference>
<dbReference type="RefSeq" id="WP_341771003.1">
    <property type="nucleotide sequence ID" value="NZ_SLWS01000019.1"/>
</dbReference>
<dbReference type="PANTHER" id="PTHR33744:SF1">
    <property type="entry name" value="DNA-BINDING TRANSCRIPTIONAL ACTIVATOR ADER"/>
    <property type="match status" value="1"/>
</dbReference>
<dbReference type="InterPro" id="IPR025736">
    <property type="entry name" value="PucR_C-HTH_dom"/>
</dbReference>
<gene>
    <name evidence="4" type="ORF">EV192_11991</name>
</gene>
<dbReference type="PANTHER" id="PTHR33744">
    <property type="entry name" value="CARBOHYDRATE DIACID REGULATOR"/>
    <property type="match status" value="1"/>
</dbReference>
<dbReference type="AlphaFoldDB" id="A0A4R2IPH7"/>
<feature type="domain" description="PucR C-terminal helix-turn-helix" evidence="2">
    <location>
        <begin position="357"/>
        <end position="414"/>
    </location>
</feature>
<name>A0A4R2IPH7_9PSEU</name>
<dbReference type="Pfam" id="PF13556">
    <property type="entry name" value="HTH_30"/>
    <property type="match status" value="1"/>
</dbReference>
<dbReference type="InterPro" id="IPR042070">
    <property type="entry name" value="PucR_C-HTH_sf"/>
</dbReference>
<evidence type="ECO:0000313" key="4">
    <source>
        <dbReference type="EMBL" id="TCO46512.1"/>
    </source>
</evidence>
<comment type="caution">
    <text evidence="4">The sequence shown here is derived from an EMBL/GenBank/DDBJ whole genome shotgun (WGS) entry which is preliminary data.</text>
</comment>
<dbReference type="Gene3D" id="1.10.10.2840">
    <property type="entry name" value="PucR C-terminal helix-turn-helix domain"/>
    <property type="match status" value="1"/>
</dbReference>
<keyword evidence="5" id="KW-1185">Reference proteome</keyword>